<comment type="similarity">
    <text evidence="1">Belongs to the short-chain dehydrogenases/reductases (SDR) family.</text>
</comment>
<dbReference type="Proteomes" id="UP000308549">
    <property type="component" value="Unassembled WGS sequence"/>
</dbReference>
<evidence type="ECO:0000256" key="4">
    <source>
        <dbReference type="SAM" id="MobiDB-lite"/>
    </source>
</evidence>
<evidence type="ECO:0000313" key="6">
    <source>
        <dbReference type="Proteomes" id="UP000308549"/>
    </source>
</evidence>
<dbReference type="PROSITE" id="PS00061">
    <property type="entry name" value="ADH_SHORT"/>
    <property type="match status" value="1"/>
</dbReference>
<dbReference type="InterPro" id="IPR020904">
    <property type="entry name" value="Sc_DH/Rdtase_CS"/>
</dbReference>
<dbReference type="SUPFAM" id="SSF51735">
    <property type="entry name" value="NAD(P)-binding Rossmann-fold domains"/>
    <property type="match status" value="1"/>
</dbReference>
<dbReference type="AlphaFoldDB" id="A0A4U0UFF6"/>
<dbReference type="PRINTS" id="PR00080">
    <property type="entry name" value="SDRFAMILY"/>
</dbReference>
<dbReference type="EMBL" id="NAJL01000001">
    <property type="protein sequence ID" value="TKA34290.1"/>
    <property type="molecule type" value="Genomic_DNA"/>
</dbReference>
<accession>A0A4U0UFF6</accession>
<evidence type="ECO:0000313" key="5">
    <source>
        <dbReference type="EMBL" id="TKA34290.1"/>
    </source>
</evidence>
<gene>
    <name evidence="5" type="ORF">B0A50_00270</name>
</gene>
<keyword evidence="6" id="KW-1185">Reference proteome</keyword>
<evidence type="ECO:0000256" key="1">
    <source>
        <dbReference type="ARBA" id="ARBA00006484"/>
    </source>
</evidence>
<keyword evidence="2" id="KW-0521">NADP</keyword>
<sequence>MSVLKNTALNPFVTGPLFAALAFGPDQIRDPLLQHLRQYLSADTIGKAITTLKWLTVAGGARYVHHFLNELAQNNFRFFSQKHRWDWPKEVAVVTGATGGFGSLMAKDLASKGVTVIAVDVTDNMSKEMQDNPKIHYYKCDLAEKSAIDEMAADVKQRYGDPSILINNAGVAFNHRITDATEKSIKTIFGVNIMAHFFTSQAFMPAMIANKKGHIVTLASMSSFVTPPGMVSYSNTKAAALSFHDGLRSEARVLHDCPELLFTVVHPNFASTAMLGPYEERLKKAGLVMLRPEAVSDAIVGQIMACRGRQLILPLDFPNTLGTLFRAMPSWLFQPIVMLMEKGMKSSAVEEEADNVVDDDDIDADVTQQCASGTYWQGLKHTLGITSYPVASTSTWIEQQRRHLNYLPPKLYPDGLQPVGKRFIEQSYGPDASPARRGSMVKFAEDPVTARHRPRDSLAGVSGRESSGEASPEDGSAEGSGVSSPQGHEQGLGGSEGWQEGWSL</sequence>
<name>A0A4U0UFF6_9PEZI</name>
<dbReference type="Pfam" id="PF00106">
    <property type="entry name" value="adh_short"/>
    <property type="match status" value="1"/>
</dbReference>
<evidence type="ECO:0000256" key="3">
    <source>
        <dbReference type="ARBA" id="ARBA00023002"/>
    </source>
</evidence>
<organism evidence="5 6">
    <name type="scientific">Salinomyces thailandicus</name>
    <dbReference type="NCBI Taxonomy" id="706561"/>
    <lineage>
        <taxon>Eukaryota</taxon>
        <taxon>Fungi</taxon>
        <taxon>Dikarya</taxon>
        <taxon>Ascomycota</taxon>
        <taxon>Pezizomycotina</taxon>
        <taxon>Dothideomycetes</taxon>
        <taxon>Dothideomycetidae</taxon>
        <taxon>Mycosphaerellales</taxon>
        <taxon>Teratosphaeriaceae</taxon>
        <taxon>Salinomyces</taxon>
    </lineage>
</organism>
<protein>
    <submittedName>
        <fullName evidence="5">Uncharacterized protein</fullName>
    </submittedName>
</protein>
<dbReference type="InterPro" id="IPR036291">
    <property type="entry name" value="NAD(P)-bd_dom_sf"/>
</dbReference>
<reference evidence="5 6" key="1">
    <citation type="submission" date="2017-03" db="EMBL/GenBank/DDBJ databases">
        <title>Genomes of endolithic fungi from Antarctica.</title>
        <authorList>
            <person name="Coleine C."/>
            <person name="Masonjones S."/>
            <person name="Stajich J.E."/>
        </authorList>
    </citation>
    <scope>NUCLEOTIDE SEQUENCE [LARGE SCALE GENOMIC DNA]</scope>
    <source>
        <strain evidence="5 6">CCFEE 6315</strain>
    </source>
</reference>
<dbReference type="PRINTS" id="PR00081">
    <property type="entry name" value="GDHRDH"/>
</dbReference>
<dbReference type="Gene3D" id="3.40.50.720">
    <property type="entry name" value="NAD(P)-binding Rossmann-like Domain"/>
    <property type="match status" value="1"/>
</dbReference>
<feature type="region of interest" description="Disordered" evidence="4">
    <location>
        <begin position="426"/>
        <end position="504"/>
    </location>
</feature>
<dbReference type="InterPro" id="IPR002347">
    <property type="entry name" value="SDR_fam"/>
</dbReference>
<dbReference type="PANTHER" id="PTHR24322">
    <property type="entry name" value="PKSB"/>
    <property type="match status" value="1"/>
</dbReference>
<comment type="caution">
    <text evidence="5">The sequence shown here is derived from an EMBL/GenBank/DDBJ whole genome shotgun (WGS) entry which is preliminary data.</text>
</comment>
<keyword evidence="3" id="KW-0560">Oxidoreductase</keyword>
<proteinExistence type="inferred from homology"/>
<evidence type="ECO:0000256" key="2">
    <source>
        <dbReference type="ARBA" id="ARBA00022857"/>
    </source>
</evidence>
<dbReference type="OrthoDB" id="10253736at2759"/>
<dbReference type="GO" id="GO:0016616">
    <property type="term" value="F:oxidoreductase activity, acting on the CH-OH group of donors, NAD or NADP as acceptor"/>
    <property type="evidence" value="ECO:0007669"/>
    <property type="project" value="TreeGrafter"/>
</dbReference>
<dbReference type="PANTHER" id="PTHR24322:SF736">
    <property type="entry name" value="RETINOL DEHYDROGENASE 10"/>
    <property type="match status" value="1"/>
</dbReference>